<dbReference type="NCBIfam" id="TIGR01525">
    <property type="entry name" value="ATPase-IB_hvy"/>
    <property type="match status" value="1"/>
</dbReference>
<dbReference type="InterPro" id="IPR008250">
    <property type="entry name" value="ATPase_P-typ_transduc_dom_A_sf"/>
</dbReference>
<dbReference type="SFLD" id="SFLDG00002">
    <property type="entry name" value="C1.7:_P-type_atpase_like"/>
    <property type="match status" value="1"/>
</dbReference>
<evidence type="ECO:0000256" key="10">
    <source>
        <dbReference type="ARBA" id="ARBA00023136"/>
    </source>
</evidence>
<comment type="caution">
    <text evidence="13">The sequence shown here is derived from an EMBL/GenBank/DDBJ whole genome shotgun (WGS) entry which is preliminary data.</text>
</comment>
<evidence type="ECO:0000256" key="11">
    <source>
        <dbReference type="RuleBase" id="RU362081"/>
    </source>
</evidence>
<dbReference type="PANTHER" id="PTHR43079:SF1">
    <property type="entry name" value="CADMIUM_ZINC-TRANSPORTING ATPASE HMA1, CHLOROPLASTIC-RELATED"/>
    <property type="match status" value="1"/>
</dbReference>
<evidence type="ECO:0000256" key="8">
    <source>
        <dbReference type="ARBA" id="ARBA00022967"/>
    </source>
</evidence>
<organism evidence="13 14">
    <name type="scientific">Lapidilactobacillus gannanensis</name>
    <dbReference type="NCBI Taxonomy" id="2486002"/>
    <lineage>
        <taxon>Bacteria</taxon>
        <taxon>Bacillati</taxon>
        <taxon>Bacillota</taxon>
        <taxon>Bacilli</taxon>
        <taxon>Lactobacillales</taxon>
        <taxon>Lactobacillaceae</taxon>
        <taxon>Lapidilactobacillus</taxon>
    </lineage>
</organism>
<dbReference type="Gene3D" id="3.40.50.1000">
    <property type="entry name" value="HAD superfamily/HAD-like"/>
    <property type="match status" value="1"/>
</dbReference>
<dbReference type="InterPro" id="IPR023298">
    <property type="entry name" value="ATPase_P-typ_TM_dom_sf"/>
</dbReference>
<dbReference type="PRINTS" id="PR00119">
    <property type="entry name" value="CATATPASE"/>
</dbReference>
<dbReference type="InterPro" id="IPR044492">
    <property type="entry name" value="P_typ_ATPase_HD_dom"/>
</dbReference>
<feature type="domain" description="P-type ATPase A" evidence="12">
    <location>
        <begin position="139"/>
        <end position="240"/>
    </location>
</feature>
<evidence type="ECO:0000256" key="5">
    <source>
        <dbReference type="ARBA" id="ARBA00022741"/>
    </source>
</evidence>
<evidence type="ECO:0000256" key="9">
    <source>
        <dbReference type="ARBA" id="ARBA00022989"/>
    </source>
</evidence>
<comment type="subcellular location">
    <subcellularLocation>
        <location evidence="11">Cell membrane</location>
    </subcellularLocation>
    <subcellularLocation>
        <location evidence="1">Membrane</location>
        <topology evidence="1">Multi-pass membrane protein</topology>
    </subcellularLocation>
</comment>
<evidence type="ECO:0000256" key="6">
    <source>
        <dbReference type="ARBA" id="ARBA00022840"/>
    </source>
</evidence>
<dbReference type="Pfam" id="PF00122">
    <property type="entry name" value="E1-E2_ATPase"/>
    <property type="match status" value="1"/>
</dbReference>
<keyword evidence="8" id="KW-1278">Translocase</keyword>
<evidence type="ECO:0000256" key="4">
    <source>
        <dbReference type="ARBA" id="ARBA00022723"/>
    </source>
</evidence>
<feature type="transmembrane region" description="Helical" evidence="11">
    <location>
        <begin position="622"/>
        <end position="643"/>
    </location>
</feature>
<dbReference type="SFLD" id="SFLDF00027">
    <property type="entry name" value="p-type_atpase"/>
    <property type="match status" value="1"/>
</dbReference>
<dbReference type="InterPro" id="IPR018303">
    <property type="entry name" value="ATPase_P-typ_P_site"/>
</dbReference>
<dbReference type="InterPro" id="IPR059000">
    <property type="entry name" value="ATPase_P-type_domA"/>
</dbReference>
<gene>
    <name evidence="13" type="ORF">ACFQ4R_06410</name>
</gene>
<dbReference type="CDD" id="cd07551">
    <property type="entry name" value="P-type_ATPase_HM_ZosA_PfeT-like"/>
    <property type="match status" value="1"/>
</dbReference>
<keyword evidence="10 11" id="KW-0472">Membrane</keyword>
<dbReference type="SFLD" id="SFLDS00003">
    <property type="entry name" value="Haloacid_Dehalogenase"/>
    <property type="match status" value="1"/>
</dbReference>
<dbReference type="InterPro" id="IPR023299">
    <property type="entry name" value="ATPase_P-typ_cyto_dom_N"/>
</dbReference>
<dbReference type="RefSeq" id="WP_125648757.1">
    <property type="nucleotide sequence ID" value="NZ_JBHTOH010000037.1"/>
</dbReference>
<comment type="similarity">
    <text evidence="2 11">Belongs to the cation transport ATPase (P-type) (TC 3.A.3) family. Type IB subfamily.</text>
</comment>
<proteinExistence type="inferred from homology"/>
<dbReference type="InterPro" id="IPR027256">
    <property type="entry name" value="P-typ_ATPase_IB"/>
</dbReference>
<dbReference type="EMBL" id="JBHTOH010000037">
    <property type="protein sequence ID" value="MFD1411232.1"/>
    <property type="molecule type" value="Genomic_DNA"/>
</dbReference>
<evidence type="ECO:0000256" key="2">
    <source>
        <dbReference type="ARBA" id="ARBA00006024"/>
    </source>
</evidence>
<dbReference type="SUPFAM" id="SSF56784">
    <property type="entry name" value="HAD-like"/>
    <property type="match status" value="1"/>
</dbReference>
<dbReference type="PANTHER" id="PTHR43079">
    <property type="entry name" value="PROBABLE CADMIUM/ZINC-TRANSPORTING ATPASE HMA1"/>
    <property type="match status" value="1"/>
</dbReference>
<dbReference type="InterPro" id="IPR051949">
    <property type="entry name" value="Cation_Transport_ATPase"/>
</dbReference>
<keyword evidence="6 11" id="KW-0067">ATP-binding</keyword>
<feature type="transmembrane region" description="Helical" evidence="11">
    <location>
        <begin position="595"/>
        <end position="616"/>
    </location>
</feature>
<sequence length="647" mass="70161">MASHRLASSQAVTKSKKITFNHEKLAQQLFYLGLFLYLVALIVPGLPQIIRDSAYLIVTFTAGYHVMIEGFGDTIKQTQIKHRFTPNIHILMTLAAVGAILIGNFSEAALLILIFAAAHFLEEYAEGKSKREITKLMNLNPTEARRCQANGEWQLVPVGQLKIGDHVRVLNGDQIPTDGQISAGQAVINEAAITGESMPKTKTVNDEVFGGTINGNQSFTMVVTKDSQDTVFAKILQLVQQSQSDLSQTATKIKRIEPIYVKIVLALFPIFILLGPLAWGWTWSTSLYRGMVFLIAASPCALAASAVPATLAAISNLAKREVLFKGGSYLTNLNELKAIAFDKTGTLTVGQPAVTDYQFVAATTEQTAAWLTILTNMERQSNHPLATAIVSHFNQQVTTISAEEMTVVNQVGQGLTADYQGQHYQIAKPSMFVTVPRELQQAQQAWSQAGKTVIYFAENSQVVAAVGLMDVPNQQAAAAIGYFQRQGITTTMITGDDLKTGQAIAQQLNIDQVVANVLPADKAAVVSDQQAKYGLVAMVGDGINDAPALVKADIGVAMGDGTDVAMDVADVVLMQNDLSKLSYAHRMSRRLSKIVWQNIVFSMLIVLLLVTLNLIGRMDLTIGVLAHEGSTLLVILNGLRLLLPLRK</sequence>
<evidence type="ECO:0000313" key="14">
    <source>
        <dbReference type="Proteomes" id="UP001597191"/>
    </source>
</evidence>
<keyword evidence="5 11" id="KW-0547">Nucleotide-binding</keyword>
<feature type="transmembrane region" description="Helical" evidence="11">
    <location>
        <begin position="108"/>
        <end position="125"/>
    </location>
</feature>
<dbReference type="PRINTS" id="PR00120">
    <property type="entry name" value="HATPASE"/>
</dbReference>
<reference evidence="14" key="1">
    <citation type="journal article" date="2019" name="Int. J. Syst. Evol. Microbiol.">
        <title>The Global Catalogue of Microorganisms (GCM) 10K type strain sequencing project: providing services to taxonomists for standard genome sequencing and annotation.</title>
        <authorList>
            <consortium name="The Broad Institute Genomics Platform"/>
            <consortium name="The Broad Institute Genome Sequencing Center for Infectious Disease"/>
            <person name="Wu L."/>
            <person name="Ma J."/>
        </authorList>
    </citation>
    <scope>NUCLEOTIDE SEQUENCE [LARGE SCALE GENOMIC DNA]</scope>
    <source>
        <strain evidence="14">CCM 8937</strain>
    </source>
</reference>
<feature type="transmembrane region" description="Helical" evidence="11">
    <location>
        <begin position="291"/>
        <end position="314"/>
    </location>
</feature>
<dbReference type="Pfam" id="PF00702">
    <property type="entry name" value="Hydrolase"/>
    <property type="match status" value="1"/>
</dbReference>
<keyword evidence="9 11" id="KW-1133">Transmembrane helix</keyword>
<feature type="transmembrane region" description="Helical" evidence="11">
    <location>
        <begin position="259"/>
        <end position="279"/>
    </location>
</feature>
<dbReference type="Gene3D" id="2.70.150.10">
    <property type="entry name" value="Calcium-transporting ATPase, cytoplasmic transduction domain A"/>
    <property type="match status" value="1"/>
</dbReference>
<dbReference type="SUPFAM" id="SSF81653">
    <property type="entry name" value="Calcium ATPase, transduction domain A"/>
    <property type="match status" value="1"/>
</dbReference>
<evidence type="ECO:0000259" key="12">
    <source>
        <dbReference type="Pfam" id="PF00122"/>
    </source>
</evidence>
<dbReference type="InterPro" id="IPR036412">
    <property type="entry name" value="HAD-like_sf"/>
</dbReference>
<keyword evidence="11" id="KW-1003">Cell membrane</keyword>
<dbReference type="PROSITE" id="PS00154">
    <property type="entry name" value="ATPASE_E1_E2"/>
    <property type="match status" value="1"/>
</dbReference>
<name>A0ABW4BP65_9LACO</name>
<evidence type="ECO:0000256" key="3">
    <source>
        <dbReference type="ARBA" id="ARBA00022692"/>
    </source>
</evidence>
<evidence type="ECO:0000256" key="7">
    <source>
        <dbReference type="ARBA" id="ARBA00022842"/>
    </source>
</evidence>
<keyword evidence="4 11" id="KW-0479">Metal-binding</keyword>
<dbReference type="Gene3D" id="3.40.1110.10">
    <property type="entry name" value="Calcium-transporting ATPase, cytoplasmic domain N"/>
    <property type="match status" value="1"/>
</dbReference>
<keyword evidence="7" id="KW-0460">Magnesium</keyword>
<protein>
    <submittedName>
        <fullName evidence="13">Heavy metal translocating P-type ATPase</fullName>
    </submittedName>
</protein>
<evidence type="ECO:0000313" key="13">
    <source>
        <dbReference type="EMBL" id="MFD1411232.1"/>
    </source>
</evidence>
<dbReference type="NCBIfam" id="TIGR01494">
    <property type="entry name" value="ATPase_P-type"/>
    <property type="match status" value="1"/>
</dbReference>
<keyword evidence="14" id="KW-1185">Reference proteome</keyword>
<feature type="transmembrane region" description="Helical" evidence="11">
    <location>
        <begin position="29"/>
        <end position="47"/>
    </location>
</feature>
<evidence type="ECO:0000256" key="1">
    <source>
        <dbReference type="ARBA" id="ARBA00004141"/>
    </source>
</evidence>
<dbReference type="InterPro" id="IPR001757">
    <property type="entry name" value="P_typ_ATPase"/>
</dbReference>
<dbReference type="InterPro" id="IPR023214">
    <property type="entry name" value="HAD_sf"/>
</dbReference>
<accession>A0ABW4BP65</accession>
<keyword evidence="3 11" id="KW-0812">Transmembrane</keyword>
<dbReference type="SUPFAM" id="SSF81665">
    <property type="entry name" value="Calcium ATPase, transmembrane domain M"/>
    <property type="match status" value="1"/>
</dbReference>
<dbReference type="Proteomes" id="UP001597191">
    <property type="component" value="Unassembled WGS sequence"/>
</dbReference>